<name>A0A9W3BUQ4_RAPSA</name>
<organism evidence="2 3">
    <name type="scientific">Raphanus sativus</name>
    <name type="common">Radish</name>
    <name type="synonym">Raphanus raphanistrum var. sativus</name>
    <dbReference type="NCBI Taxonomy" id="3726"/>
    <lineage>
        <taxon>Eukaryota</taxon>
        <taxon>Viridiplantae</taxon>
        <taxon>Streptophyta</taxon>
        <taxon>Embryophyta</taxon>
        <taxon>Tracheophyta</taxon>
        <taxon>Spermatophyta</taxon>
        <taxon>Magnoliopsida</taxon>
        <taxon>eudicotyledons</taxon>
        <taxon>Gunneridae</taxon>
        <taxon>Pentapetalae</taxon>
        <taxon>rosids</taxon>
        <taxon>malvids</taxon>
        <taxon>Brassicales</taxon>
        <taxon>Brassicaceae</taxon>
        <taxon>Brassiceae</taxon>
        <taxon>Raphanus</taxon>
    </lineage>
</organism>
<keyword evidence="2" id="KW-1185">Reference proteome</keyword>
<dbReference type="PANTHER" id="PTHR33116">
    <property type="entry name" value="REVERSE TRANSCRIPTASE ZINC-BINDING DOMAIN-CONTAINING PROTEIN-RELATED-RELATED"/>
    <property type="match status" value="1"/>
</dbReference>
<dbReference type="InterPro" id="IPR000477">
    <property type="entry name" value="RT_dom"/>
</dbReference>
<dbReference type="PROSITE" id="PS50878">
    <property type="entry name" value="RT_POL"/>
    <property type="match status" value="1"/>
</dbReference>
<dbReference type="InterPro" id="IPR043502">
    <property type="entry name" value="DNA/RNA_pol_sf"/>
</dbReference>
<accession>A0A9W3BUQ4</accession>
<reference evidence="2" key="1">
    <citation type="journal article" date="2019" name="Database">
        <title>The radish genome database (RadishGD): an integrated information resource for radish genomics.</title>
        <authorList>
            <person name="Yu H.J."/>
            <person name="Baek S."/>
            <person name="Lee Y.J."/>
            <person name="Cho A."/>
            <person name="Mun J.H."/>
        </authorList>
    </citation>
    <scope>NUCLEOTIDE SEQUENCE [LARGE SCALE GENOMIC DNA]</scope>
    <source>
        <strain evidence="2">cv. WK10039</strain>
    </source>
</reference>
<dbReference type="InterPro" id="IPR043128">
    <property type="entry name" value="Rev_trsase/Diguanyl_cyclase"/>
</dbReference>
<sequence length="686" mass="79298">MTFSPSEVNLIDGETEPTSKTYFQLCRYRWDWPSLVSSLVGLAVAGGLPRLCRRRENGRKGKMGENRGDGLGNGERKLRYSWVGIGDDVPLLMENLLLATELVKDYHKSEISPRCAMKIDISKAFDSVQWPFLLATLEALGFPAKYIHWIRLCISTASFSVQVNGELAGYFNSARGLRQGCALSPSLFVICMNVLSKLLDKAAVDRLVGYHPRCKNALLTHLCFADDIMVFTDGQKRSVEGILQVFNDFEKLSGLKISLEKSTLYMAGISVENQSAILENFPFEAGQLPVRYLGLPLLTRKMTVSDYLPLMEKIKTRMCNWNGRFLSYAGRLQLLKSVIMSLANFWFSAFRLPRQCINGIEKLCAAFLWSGPELNTRKSKVSWKEVCKKKEEGGLGLRDLKEVNEVSCLKLIWRILSGQNSLWVQWIQKNLIRKGSFWSVKENSTIGSWMWKKILKTRDAAKEFHRVEVKNGESTSFWYDHWCTMGRLKDLLGERSYIDMGIPETWTVAEVIQKHRRRRHRVYGKTEKRDTNQISHQRVLGCLFERNTYCNDGWNQAIDPICVLCKQEGETRNYLFFSCAYSSYIWQKLIGGLLGTRYTERWEDIIEIMLDLRQDRVKLFLIRYAFQAAIHSIWRERNYRRHGDKQIPHMLLAKVIDKNVRNRLSTIQRQGDKKMEKGLQVWFGTR</sequence>
<dbReference type="Proteomes" id="UP000504610">
    <property type="component" value="Chromosome 6"/>
</dbReference>
<dbReference type="PANTHER" id="PTHR33116:SF84">
    <property type="entry name" value="RNA-DIRECTED DNA POLYMERASE"/>
    <property type="match status" value="1"/>
</dbReference>
<dbReference type="AlphaFoldDB" id="A0A9W3BUQ4"/>
<dbReference type="KEGG" id="rsz:130495615"/>
<dbReference type="GeneID" id="130495615"/>
<dbReference type="Pfam" id="PF00078">
    <property type="entry name" value="RVT_1"/>
    <property type="match status" value="1"/>
</dbReference>
<evidence type="ECO:0000313" key="2">
    <source>
        <dbReference type="Proteomes" id="UP000504610"/>
    </source>
</evidence>
<dbReference type="SUPFAM" id="SSF56672">
    <property type="entry name" value="DNA/RNA polymerases"/>
    <property type="match status" value="1"/>
</dbReference>
<feature type="domain" description="Reverse transcriptase" evidence="1">
    <location>
        <begin position="1"/>
        <end position="297"/>
    </location>
</feature>
<dbReference type="CDD" id="cd01650">
    <property type="entry name" value="RT_nLTR_like"/>
    <property type="match status" value="1"/>
</dbReference>
<evidence type="ECO:0000259" key="1">
    <source>
        <dbReference type="PROSITE" id="PS50878"/>
    </source>
</evidence>
<proteinExistence type="predicted"/>
<dbReference type="Gene3D" id="3.30.70.270">
    <property type="match status" value="1"/>
</dbReference>
<dbReference type="OrthoDB" id="1938625at2759"/>
<evidence type="ECO:0000313" key="3">
    <source>
        <dbReference type="RefSeq" id="XP_056843011.1"/>
    </source>
</evidence>
<gene>
    <name evidence="3" type="primary">LOC130495615</name>
</gene>
<dbReference type="RefSeq" id="XP_056843011.1">
    <property type="nucleotide sequence ID" value="XM_056987031.1"/>
</dbReference>
<reference evidence="3" key="2">
    <citation type="submission" date="2025-08" db="UniProtKB">
        <authorList>
            <consortium name="RefSeq"/>
        </authorList>
    </citation>
    <scope>IDENTIFICATION</scope>
    <source>
        <tissue evidence="3">Leaf</tissue>
    </source>
</reference>
<protein>
    <submittedName>
        <fullName evidence="3">Uncharacterized protein LOC130495615</fullName>
    </submittedName>
</protein>